<protein>
    <submittedName>
        <fullName evidence="1">Uncharacterized protein</fullName>
    </submittedName>
</protein>
<reference evidence="2" key="1">
    <citation type="journal article" date="2011" name="PLoS Genet.">
        <title>Genomic analysis of the necrotrophic fungal pathogens Sclerotinia sclerotiorum and Botrytis cinerea.</title>
        <authorList>
            <person name="Amselem J."/>
            <person name="Cuomo C.A."/>
            <person name="van Kan J.A."/>
            <person name="Viaud M."/>
            <person name="Benito E.P."/>
            <person name="Couloux A."/>
            <person name="Coutinho P.M."/>
            <person name="de Vries R.P."/>
            <person name="Dyer P.S."/>
            <person name="Fillinger S."/>
            <person name="Fournier E."/>
            <person name="Gout L."/>
            <person name="Hahn M."/>
            <person name="Kohn L."/>
            <person name="Lapalu N."/>
            <person name="Plummer K.M."/>
            <person name="Pradier J.M."/>
            <person name="Quevillon E."/>
            <person name="Sharon A."/>
            <person name="Simon A."/>
            <person name="ten Have A."/>
            <person name="Tudzynski B."/>
            <person name="Tudzynski P."/>
            <person name="Wincker P."/>
            <person name="Andrew M."/>
            <person name="Anthouard V."/>
            <person name="Beever R.E."/>
            <person name="Beffa R."/>
            <person name="Benoit I."/>
            <person name="Bouzid O."/>
            <person name="Brault B."/>
            <person name="Chen Z."/>
            <person name="Choquer M."/>
            <person name="Collemare J."/>
            <person name="Cotton P."/>
            <person name="Danchin E.G."/>
            <person name="Da Silva C."/>
            <person name="Gautier A."/>
            <person name="Giraud C."/>
            <person name="Giraud T."/>
            <person name="Gonzalez C."/>
            <person name="Grossetete S."/>
            <person name="Guldener U."/>
            <person name="Henrissat B."/>
            <person name="Howlett B.J."/>
            <person name="Kodira C."/>
            <person name="Kretschmer M."/>
            <person name="Lappartient A."/>
            <person name="Leroch M."/>
            <person name="Levis C."/>
            <person name="Mauceli E."/>
            <person name="Neuveglise C."/>
            <person name="Oeser B."/>
            <person name="Pearson M."/>
            <person name="Poulain J."/>
            <person name="Poussereau N."/>
            <person name="Quesneville H."/>
            <person name="Rascle C."/>
            <person name="Schumacher J."/>
            <person name="Segurens B."/>
            <person name="Sexton A."/>
            <person name="Silva E."/>
            <person name="Sirven C."/>
            <person name="Soanes D.M."/>
            <person name="Talbot N.J."/>
            <person name="Templeton M."/>
            <person name="Yandava C."/>
            <person name="Yarden O."/>
            <person name="Zeng Q."/>
            <person name="Rollins J.A."/>
            <person name="Lebrun M.H."/>
            <person name="Dickman M."/>
        </authorList>
    </citation>
    <scope>NUCLEOTIDE SEQUENCE [LARGE SCALE GENOMIC DNA]</scope>
    <source>
        <strain evidence="2">ATCC 18683 / 1980 / Ss-1</strain>
    </source>
</reference>
<evidence type="ECO:0000313" key="1">
    <source>
        <dbReference type="EMBL" id="EDO00664.1"/>
    </source>
</evidence>
<dbReference type="RefSeq" id="XP_001595049.1">
    <property type="nucleotide sequence ID" value="XM_001594999.1"/>
</dbReference>
<accession>A7ECU8</accession>
<dbReference type="EMBL" id="CH476624">
    <property type="protein sequence ID" value="EDO00664.1"/>
    <property type="molecule type" value="Genomic_DNA"/>
</dbReference>
<dbReference type="HOGENOM" id="CLU_2238228_0_0_1"/>
<organism evidence="1 2">
    <name type="scientific">Sclerotinia sclerotiorum (strain ATCC 18683 / 1980 / Ss-1)</name>
    <name type="common">White mold</name>
    <name type="synonym">Whetzelinia sclerotiorum</name>
    <dbReference type="NCBI Taxonomy" id="665079"/>
    <lineage>
        <taxon>Eukaryota</taxon>
        <taxon>Fungi</taxon>
        <taxon>Dikarya</taxon>
        <taxon>Ascomycota</taxon>
        <taxon>Pezizomycotina</taxon>
        <taxon>Leotiomycetes</taxon>
        <taxon>Helotiales</taxon>
        <taxon>Sclerotiniaceae</taxon>
        <taxon>Sclerotinia</taxon>
    </lineage>
</organism>
<dbReference type="AlphaFoldDB" id="A7ECU8"/>
<name>A7ECU8_SCLS1</name>
<keyword evidence="2" id="KW-1185">Reference proteome</keyword>
<gene>
    <name evidence="1" type="ORF">SS1G_03137</name>
</gene>
<dbReference type="InParanoid" id="A7ECU8"/>
<evidence type="ECO:0000313" key="2">
    <source>
        <dbReference type="Proteomes" id="UP000001312"/>
    </source>
</evidence>
<dbReference type="Proteomes" id="UP000001312">
    <property type="component" value="Unassembled WGS sequence"/>
</dbReference>
<dbReference type="GeneID" id="5491570"/>
<dbReference type="KEGG" id="ssl:SS1G_03137"/>
<sequence>MIILSSFTSTSPRLGELVSHDLALDYCNCSFIGDLARQNIFLKNSKSYCWYEKDTEDVAPTDYVGPLRVTAFSRVSSIAISCQHDGLGACSLLNMGKPEDEKVNH</sequence>
<proteinExistence type="predicted"/>